<evidence type="ECO:0000256" key="8">
    <source>
        <dbReference type="ARBA" id="ARBA00023242"/>
    </source>
</evidence>
<dbReference type="GeneID" id="14905315"/>
<evidence type="ECO:0000259" key="9">
    <source>
        <dbReference type="PROSITE" id="PS50235"/>
    </source>
</evidence>
<keyword evidence="12" id="KW-1185">Reference proteome</keyword>
<evidence type="ECO:0000256" key="3">
    <source>
        <dbReference type="ARBA" id="ARBA00012759"/>
    </source>
</evidence>
<dbReference type="InterPro" id="IPR038765">
    <property type="entry name" value="Papain-like_cys_pep_sf"/>
</dbReference>
<name>G0QZY9_ICHMU</name>
<evidence type="ECO:0000313" key="11">
    <source>
        <dbReference type="EMBL" id="EGR29222.1"/>
    </source>
</evidence>
<sequence>MSYPKSHWKSSKGKCGLINIGNTSFINSILQIFSNIPIFRKVFKKIYKVYSNLNTDAVPSSLNKKVTYYFSKLVDQIWQGQHRALKPLELVQVFYQIEKRFKGYGFKDPYDFFKQFVNILHDDFKYISSKAYDMKRNTPVCKSFLEEWDIINNIKNYTDYSIISSSFKGKLCARVKCTQCNQIYWCEEDFMGISLDIPQKGFLYKKVQNPQIHKYLFLFLKNKQTISFYCEQCKDQVIIEKTYTFLTLPNILCIHLQRFKEKAFQKNKTVIEFPINQLEFSHFIKVYIFNSYDQKLTQFELLGLIEHEQSQGGDHYSTIVRNNKNGLFYKYMDDNVKVIDQNLVQECEPYILFYKLKHESENALIRNLHSQIKLIKSGEMNLNINKSAFLPCYWYEKLVNMANPGMIITQHLICCHGKLKPDFFDCFPPKQNKNSVIIADSSTMDPSILVDMSINNDNQCDTNYAIEFLNNQSVTVPVEIANYLIEQYGGGPLLEGNQEICIKCIKLARSIKKRRKLERELIAKYDKKFTEETYIINEVWMTKWKEYLYSNKKFLKRNFIKGLPPPGQIQNKTLLNAQNELKQGMKKNVNFIIVNDYIWQIFRNLYGGGPALVINDYNSRKKNYIKPQLTKQDIEIIQEIIIKTDGKQKVLKSFKNKNKLFKYQKITKC</sequence>
<feature type="domain" description="DUSP" evidence="10">
    <location>
        <begin position="509"/>
        <end position="618"/>
    </location>
</feature>
<organism evidence="11 12">
    <name type="scientific">Ichthyophthirius multifiliis</name>
    <name type="common">White spot disease agent</name>
    <name type="synonym">Ich</name>
    <dbReference type="NCBI Taxonomy" id="5932"/>
    <lineage>
        <taxon>Eukaryota</taxon>
        <taxon>Sar</taxon>
        <taxon>Alveolata</taxon>
        <taxon>Ciliophora</taxon>
        <taxon>Intramacronucleata</taxon>
        <taxon>Oligohymenophorea</taxon>
        <taxon>Hymenostomatida</taxon>
        <taxon>Ophryoglenina</taxon>
        <taxon>Ichthyophthirius</taxon>
    </lineage>
</organism>
<evidence type="ECO:0000256" key="2">
    <source>
        <dbReference type="ARBA" id="ARBA00004123"/>
    </source>
</evidence>
<dbReference type="Pfam" id="PF06337">
    <property type="entry name" value="DUSP"/>
    <property type="match status" value="1"/>
</dbReference>
<feature type="domain" description="USP" evidence="9">
    <location>
        <begin position="15"/>
        <end position="357"/>
    </location>
</feature>
<evidence type="ECO:0000259" key="10">
    <source>
        <dbReference type="PROSITE" id="PS51283"/>
    </source>
</evidence>
<dbReference type="PROSITE" id="PS51283">
    <property type="entry name" value="DUSP"/>
    <property type="match status" value="1"/>
</dbReference>
<protein>
    <recommendedName>
        <fullName evidence="3">ubiquitinyl hydrolase 1</fullName>
        <ecNumber evidence="3">3.4.19.12</ecNumber>
    </recommendedName>
</protein>
<dbReference type="SMART" id="SM00695">
    <property type="entry name" value="DUSP"/>
    <property type="match status" value="1"/>
</dbReference>
<evidence type="ECO:0000256" key="1">
    <source>
        <dbReference type="ARBA" id="ARBA00000707"/>
    </source>
</evidence>
<proteinExistence type="predicted"/>
<evidence type="ECO:0000256" key="6">
    <source>
        <dbReference type="ARBA" id="ARBA00022801"/>
    </source>
</evidence>
<dbReference type="EMBL" id="GL984172">
    <property type="protein sequence ID" value="EGR29222.1"/>
    <property type="molecule type" value="Genomic_DNA"/>
</dbReference>
<dbReference type="CDD" id="cd02257">
    <property type="entry name" value="Peptidase_C19"/>
    <property type="match status" value="1"/>
</dbReference>
<dbReference type="OrthoDB" id="361536at2759"/>
<dbReference type="InterPro" id="IPR028889">
    <property type="entry name" value="USP"/>
</dbReference>
<dbReference type="InterPro" id="IPR050185">
    <property type="entry name" value="Ub_carboxyl-term_hydrolase"/>
</dbReference>
<dbReference type="Pfam" id="PF00443">
    <property type="entry name" value="UCH"/>
    <property type="match status" value="1"/>
</dbReference>
<dbReference type="GO" id="GO:0016579">
    <property type="term" value="P:protein deubiquitination"/>
    <property type="evidence" value="ECO:0007669"/>
    <property type="project" value="InterPro"/>
</dbReference>
<evidence type="ECO:0000256" key="5">
    <source>
        <dbReference type="ARBA" id="ARBA00022786"/>
    </source>
</evidence>
<dbReference type="Gene3D" id="3.90.70.10">
    <property type="entry name" value="Cysteine proteinases"/>
    <property type="match status" value="1"/>
</dbReference>
<dbReference type="SUPFAM" id="SSF143791">
    <property type="entry name" value="DUSP-like"/>
    <property type="match status" value="1"/>
</dbReference>
<dbReference type="STRING" id="857967.G0QZY9"/>
<dbReference type="RefSeq" id="XP_004030458.1">
    <property type="nucleotide sequence ID" value="XM_004030410.1"/>
</dbReference>
<dbReference type="OMA" id="WDFRIEY"/>
<dbReference type="InterPro" id="IPR035927">
    <property type="entry name" value="DUSP-like_sf"/>
</dbReference>
<evidence type="ECO:0000313" key="12">
    <source>
        <dbReference type="Proteomes" id="UP000008983"/>
    </source>
</evidence>
<dbReference type="GO" id="GO:0006508">
    <property type="term" value="P:proteolysis"/>
    <property type="evidence" value="ECO:0007669"/>
    <property type="project" value="UniProtKB-KW"/>
</dbReference>
<dbReference type="SUPFAM" id="SSF54001">
    <property type="entry name" value="Cysteine proteinases"/>
    <property type="match status" value="1"/>
</dbReference>
<evidence type="ECO:0000256" key="4">
    <source>
        <dbReference type="ARBA" id="ARBA00022670"/>
    </source>
</evidence>
<dbReference type="GO" id="GO:0005634">
    <property type="term" value="C:nucleus"/>
    <property type="evidence" value="ECO:0007669"/>
    <property type="project" value="UniProtKB-SubCell"/>
</dbReference>
<comment type="subcellular location">
    <subcellularLocation>
        <location evidence="2">Nucleus</location>
    </subcellularLocation>
</comment>
<dbReference type="Gene3D" id="3.30.2230.10">
    <property type="entry name" value="DUSP-like"/>
    <property type="match status" value="1"/>
</dbReference>
<keyword evidence="4" id="KW-0645">Protease</keyword>
<keyword evidence="7" id="KW-0788">Thiol protease</keyword>
<reference evidence="11 12" key="1">
    <citation type="submission" date="2011-07" db="EMBL/GenBank/DDBJ databases">
        <authorList>
            <person name="Coyne R."/>
            <person name="Brami D."/>
            <person name="Johnson J."/>
            <person name="Hostetler J."/>
            <person name="Hannick L."/>
            <person name="Clark T."/>
            <person name="Cassidy-Hanley D."/>
            <person name="Inman J."/>
        </authorList>
    </citation>
    <scope>NUCLEOTIDE SEQUENCE [LARGE SCALE GENOMIC DNA]</scope>
    <source>
        <strain evidence="11 12">G5</strain>
    </source>
</reference>
<keyword evidence="6 11" id="KW-0378">Hydrolase</keyword>
<gene>
    <name evidence="11" type="ORF">IMG5_160590</name>
</gene>
<evidence type="ECO:0000256" key="7">
    <source>
        <dbReference type="ARBA" id="ARBA00022807"/>
    </source>
</evidence>
<dbReference type="PANTHER" id="PTHR21646">
    <property type="entry name" value="UBIQUITIN CARBOXYL-TERMINAL HYDROLASE"/>
    <property type="match status" value="1"/>
</dbReference>
<comment type="catalytic activity">
    <reaction evidence="1">
        <text>Thiol-dependent hydrolysis of ester, thioester, amide, peptide and isopeptide bonds formed by the C-terminal Gly of ubiquitin (a 76-residue protein attached to proteins as an intracellular targeting signal).</text>
        <dbReference type="EC" id="3.4.19.12"/>
    </reaction>
</comment>
<accession>G0QZY9</accession>
<dbReference type="PANTHER" id="PTHR21646:SF33">
    <property type="entry name" value="UBIQUITIN CARBOXYL-TERMINAL HYDROLASE 22"/>
    <property type="match status" value="1"/>
</dbReference>
<dbReference type="InterPro" id="IPR001394">
    <property type="entry name" value="Peptidase_C19_UCH"/>
</dbReference>
<dbReference type="PROSITE" id="PS50235">
    <property type="entry name" value="USP_3"/>
    <property type="match status" value="1"/>
</dbReference>
<dbReference type="eggNOG" id="KOG1870">
    <property type="taxonomic scope" value="Eukaryota"/>
</dbReference>
<dbReference type="InterPro" id="IPR006615">
    <property type="entry name" value="Pept_C19_DUSP"/>
</dbReference>
<dbReference type="GO" id="GO:0004843">
    <property type="term" value="F:cysteine-type deubiquitinase activity"/>
    <property type="evidence" value="ECO:0007669"/>
    <property type="project" value="UniProtKB-EC"/>
</dbReference>
<keyword evidence="5" id="KW-0833">Ubl conjugation pathway</keyword>
<dbReference type="EC" id="3.4.19.12" evidence="3"/>
<dbReference type="Proteomes" id="UP000008983">
    <property type="component" value="Unassembled WGS sequence"/>
</dbReference>
<keyword evidence="8" id="KW-0539">Nucleus</keyword>
<dbReference type="AlphaFoldDB" id="G0QZY9"/>
<dbReference type="InParanoid" id="G0QZY9"/>